<gene>
    <name evidence="2" type="ORF">BDW02DRAFT_575138</name>
</gene>
<dbReference type="EMBL" id="ML975670">
    <property type="protein sequence ID" value="KAF1828116.1"/>
    <property type="molecule type" value="Genomic_DNA"/>
</dbReference>
<dbReference type="InterPro" id="IPR029044">
    <property type="entry name" value="Nucleotide-diphossugar_trans"/>
</dbReference>
<evidence type="ECO:0000313" key="2">
    <source>
        <dbReference type="EMBL" id="KAF1828116.1"/>
    </source>
</evidence>
<dbReference type="OrthoDB" id="2014201at2759"/>
<dbReference type="PANTHER" id="PTHR11183">
    <property type="entry name" value="GLYCOGENIN SUBFAMILY MEMBER"/>
    <property type="match status" value="1"/>
</dbReference>
<feature type="signal peptide" evidence="1">
    <location>
        <begin position="1"/>
        <end position="22"/>
    </location>
</feature>
<dbReference type="Proteomes" id="UP000800040">
    <property type="component" value="Unassembled WGS sequence"/>
</dbReference>
<sequence length="435" mass="49389">MRRRHNISLATLACIGTIYLVAQNRHDFGDAYEVGKHINGIEILPSDEFIVLHKEDAATVQGKDVQSQTVPGDVRSPRIESAVPATEVPGLVSELRLFFAEASLSSSTKSSVPEFETTYPFQQDLQLDLPTTVLRKYSGRKPHNHDPEGTKAYAYASFLATRNPSLRDPYFLAIHSLIYRLLWSPRIRSLRYPFVVFVAESVTEEQRALLAGVGALVRELSPLQWEPNVLGVQDRWKDLFAKLNMWKQTDFERILFLDADAFPLTNIDEMFDLAPIQDCLPEKLHLDDFLADGPVCEPYVFAGVPQDPFNATHPNINVGSIVFTPSSRMHARLVQNYVKTDKYDCAMAEQAFLNWQFDPEGAYPGTKLERQWGGFFPTEAEGGGKLKVVHEKIWVADSGWMKEEWERGWKEMIEFYRDVDFVKARDNDGVVAKAK</sequence>
<organism evidence="2 3">
    <name type="scientific">Decorospora gaudefroyi</name>
    <dbReference type="NCBI Taxonomy" id="184978"/>
    <lineage>
        <taxon>Eukaryota</taxon>
        <taxon>Fungi</taxon>
        <taxon>Dikarya</taxon>
        <taxon>Ascomycota</taxon>
        <taxon>Pezizomycotina</taxon>
        <taxon>Dothideomycetes</taxon>
        <taxon>Pleosporomycetidae</taxon>
        <taxon>Pleosporales</taxon>
        <taxon>Pleosporineae</taxon>
        <taxon>Pleosporaceae</taxon>
        <taxon>Decorospora</taxon>
    </lineage>
</organism>
<dbReference type="AlphaFoldDB" id="A0A6A5JWZ1"/>
<dbReference type="SUPFAM" id="SSF53448">
    <property type="entry name" value="Nucleotide-diphospho-sugar transferases"/>
    <property type="match status" value="1"/>
</dbReference>
<keyword evidence="2" id="KW-0808">Transferase</keyword>
<evidence type="ECO:0000256" key="1">
    <source>
        <dbReference type="SAM" id="SignalP"/>
    </source>
</evidence>
<proteinExistence type="predicted"/>
<accession>A0A6A5JWZ1</accession>
<protein>
    <submittedName>
        <fullName evidence="2">Nucleotide-diphospho-sugar transferase</fullName>
    </submittedName>
</protein>
<dbReference type="Gene3D" id="3.90.550.10">
    <property type="entry name" value="Spore Coat Polysaccharide Biosynthesis Protein SpsA, Chain A"/>
    <property type="match status" value="1"/>
</dbReference>
<feature type="chain" id="PRO_5025397124" evidence="1">
    <location>
        <begin position="23"/>
        <end position="435"/>
    </location>
</feature>
<name>A0A6A5JWZ1_9PLEO</name>
<evidence type="ECO:0000313" key="3">
    <source>
        <dbReference type="Proteomes" id="UP000800040"/>
    </source>
</evidence>
<keyword evidence="3" id="KW-1185">Reference proteome</keyword>
<dbReference type="InterPro" id="IPR050587">
    <property type="entry name" value="GNT1/Glycosyltrans_8"/>
</dbReference>
<reference evidence="2" key="1">
    <citation type="submission" date="2020-01" db="EMBL/GenBank/DDBJ databases">
        <authorList>
            <consortium name="DOE Joint Genome Institute"/>
            <person name="Haridas S."/>
            <person name="Albert R."/>
            <person name="Binder M."/>
            <person name="Bloem J."/>
            <person name="Labutti K."/>
            <person name="Salamov A."/>
            <person name="Andreopoulos B."/>
            <person name="Baker S.E."/>
            <person name="Barry K."/>
            <person name="Bills G."/>
            <person name="Bluhm B.H."/>
            <person name="Cannon C."/>
            <person name="Castanera R."/>
            <person name="Culley D.E."/>
            <person name="Daum C."/>
            <person name="Ezra D."/>
            <person name="Gonzalez J.B."/>
            <person name="Henrissat B."/>
            <person name="Kuo A."/>
            <person name="Liang C."/>
            <person name="Lipzen A."/>
            <person name="Lutzoni F."/>
            <person name="Magnuson J."/>
            <person name="Mondo S."/>
            <person name="Nolan M."/>
            <person name="Ohm R."/>
            <person name="Pangilinan J."/>
            <person name="Park H.-J."/>
            <person name="Ramirez L."/>
            <person name="Alfaro M."/>
            <person name="Sun H."/>
            <person name="Tritt A."/>
            <person name="Yoshinaga Y."/>
            <person name="Zwiers L.-H."/>
            <person name="Turgeon B.G."/>
            <person name="Goodwin S.B."/>
            <person name="Spatafora J.W."/>
            <person name="Crous P.W."/>
            <person name="Grigoriev I.V."/>
        </authorList>
    </citation>
    <scope>NUCLEOTIDE SEQUENCE</scope>
    <source>
        <strain evidence="2">P77</strain>
    </source>
</reference>
<keyword evidence="1" id="KW-0732">Signal</keyword>
<dbReference type="GO" id="GO:0016740">
    <property type="term" value="F:transferase activity"/>
    <property type="evidence" value="ECO:0007669"/>
    <property type="project" value="UniProtKB-KW"/>
</dbReference>